<evidence type="ECO:0008006" key="4">
    <source>
        <dbReference type="Google" id="ProtNLM"/>
    </source>
</evidence>
<evidence type="ECO:0000313" key="2">
    <source>
        <dbReference type="EMBL" id="PVE53188.1"/>
    </source>
</evidence>
<gene>
    <name evidence="2" type="ORF">DC430_14775</name>
</gene>
<reference evidence="2 3" key="1">
    <citation type="submission" date="2018-04" db="EMBL/GenBank/DDBJ databases">
        <authorList>
            <person name="Hagen T."/>
        </authorList>
    </citation>
    <scope>NUCLEOTIDE SEQUENCE [LARGE SCALE GENOMIC DNA]</scope>
    <source>
        <strain evidence="2 3">TPD7009</strain>
    </source>
</reference>
<name>A0AA92C2D3_RHIRH</name>
<dbReference type="AlphaFoldDB" id="A0AA92C2D3"/>
<evidence type="ECO:0000256" key="1">
    <source>
        <dbReference type="SAM" id="MobiDB-lite"/>
    </source>
</evidence>
<accession>A0AA92C2D3</accession>
<dbReference type="Proteomes" id="UP000244335">
    <property type="component" value="Unassembled WGS sequence"/>
</dbReference>
<protein>
    <recommendedName>
        <fullName evidence="4">Lytic murein transglycosylase</fullName>
    </recommendedName>
</protein>
<feature type="region of interest" description="Disordered" evidence="1">
    <location>
        <begin position="51"/>
        <end position="77"/>
    </location>
</feature>
<comment type="caution">
    <text evidence="2">The sequence shown here is derived from an EMBL/GenBank/DDBJ whole genome shotgun (WGS) entry which is preliminary data.</text>
</comment>
<organism evidence="2 3">
    <name type="scientific">Rhizobium rhizogenes</name>
    <name type="common">Agrobacterium rhizogenes</name>
    <dbReference type="NCBI Taxonomy" id="359"/>
    <lineage>
        <taxon>Bacteria</taxon>
        <taxon>Pseudomonadati</taxon>
        <taxon>Pseudomonadota</taxon>
        <taxon>Alphaproteobacteria</taxon>
        <taxon>Hyphomicrobiales</taxon>
        <taxon>Rhizobiaceae</taxon>
        <taxon>Rhizobium/Agrobacterium group</taxon>
        <taxon>Rhizobium</taxon>
    </lineage>
</organism>
<dbReference type="EMBL" id="QDFR01000004">
    <property type="protein sequence ID" value="PVE53188.1"/>
    <property type="molecule type" value="Genomic_DNA"/>
</dbReference>
<sequence>MGSFAFVAGITPLCPAGHLPLKGGDRTVARSRQSHLLKMEWKARLLPISPLEGEMPGRAEGGQQPKPPGQDTWSKPR</sequence>
<evidence type="ECO:0000313" key="3">
    <source>
        <dbReference type="Proteomes" id="UP000244335"/>
    </source>
</evidence>
<proteinExistence type="predicted"/>